<feature type="chain" id="PRO_5045741021" description="PA domain-containing protein" evidence="9">
    <location>
        <begin position="31"/>
        <end position="403"/>
    </location>
</feature>
<dbReference type="SMART" id="SM00730">
    <property type="entry name" value="PSN"/>
    <property type="match status" value="1"/>
</dbReference>
<keyword evidence="5 8" id="KW-1133">Transmembrane helix</keyword>
<comment type="subcellular location">
    <subcellularLocation>
        <location evidence="1">Endomembrane system</location>
        <topology evidence="1">Multi-pass membrane protein</topology>
    </subcellularLocation>
</comment>
<evidence type="ECO:0000313" key="11">
    <source>
        <dbReference type="Proteomes" id="UP001244341"/>
    </source>
</evidence>
<comment type="similarity">
    <text evidence="2">Belongs to the peptidase A22B family.</text>
</comment>
<dbReference type="InterPro" id="IPR007369">
    <property type="entry name" value="Peptidase_A22B_SPP"/>
</dbReference>
<protein>
    <recommendedName>
        <fullName evidence="12">PA domain-containing protein</fullName>
    </recommendedName>
</protein>
<evidence type="ECO:0000256" key="9">
    <source>
        <dbReference type="SAM" id="SignalP"/>
    </source>
</evidence>
<keyword evidence="4" id="KW-0378">Hydrolase</keyword>
<organism evidence="10 11">
    <name type="scientific">Tetradesmus obliquus</name>
    <name type="common">Green alga</name>
    <name type="synonym">Acutodesmus obliquus</name>
    <dbReference type="NCBI Taxonomy" id="3088"/>
    <lineage>
        <taxon>Eukaryota</taxon>
        <taxon>Viridiplantae</taxon>
        <taxon>Chlorophyta</taxon>
        <taxon>core chlorophytes</taxon>
        <taxon>Chlorophyceae</taxon>
        <taxon>CS clade</taxon>
        <taxon>Sphaeropleales</taxon>
        <taxon>Scenedesmaceae</taxon>
        <taxon>Tetradesmus</taxon>
    </lineage>
</organism>
<keyword evidence="9" id="KW-0732">Signal</keyword>
<evidence type="ECO:0000256" key="8">
    <source>
        <dbReference type="SAM" id="Phobius"/>
    </source>
</evidence>
<dbReference type="PANTHER" id="PTHR12174:SF75">
    <property type="entry name" value="SIGNAL PEPTIDE PEPTIDASE-LIKE 2"/>
    <property type="match status" value="1"/>
</dbReference>
<sequence>MAPPSYAHSCNTTTAAWLALVCLAAQAAQATDQCDGPVVQILIQAQYLPAPSTVYGVLATFGGIPSFNITQPAGLTAAEPLSACTTIQNKVPGAYYVVERGSCSFVDKYTAVLAAGGAGMLLFDDQPDMRVACVLLPLCFCYDVFWVFLQPMLTGGGTSVMVEVAGGGDSHEFLPMLLRVPRISGPPILKGAYSLLGFGDVILPGMLVALTRRLDIAGKTTWHGGYYVASVMGYGAGLLLTYVALMFSWFGDEGQPALLYLVPCTLGIVLLLAAVRGELRALLAASEDGSAGSGYGGYGGGYGYEAVGGARAGAELLTDEQHDGSDGYAAGGVEDASVAIDGQGDGVQQAAGGMGKPAGLSAAAAAVSTAGAVGGRSGRAGAGRQQGARGRGQGRLGRPDAFV</sequence>
<evidence type="ECO:0000256" key="4">
    <source>
        <dbReference type="ARBA" id="ARBA00022801"/>
    </source>
</evidence>
<dbReference type="Proteomes" id="UP001244341">
    <property type="component" value="Chromosome 7b"/>
</dbReference>
<feature type="signal peptide" evidence="9">
    <location>
        <begin position="1"/>
        <end position="30"/>
    </location>
</feature>
<gene>
    <name evidence="10" type="ORF">OEZ85_012694</name>
</gene>
<feature type="transmembrane region" description="Helical" evidence="8">
    <location>
        <begin position="257"/>
        <end position="275"/>
    </location>
</feature>
<evidence type="ECO:0000256" key="3">
    <source>
        <dbReference type="ARBA" id="ARBA00022692"/>
    </source>
</evidence>
<evidence type="ECO:0000256" key="2">
    <source>
        <dbReference type="ARBA" id="ARBA00006859"/>
    </source>
</evidence>
<feature type="region of interest" description="Disordered" evidence="7">
    <location>
        <begin position="373"/>
        <end position="403"/>
    </location>
</feature>
<evidence type="ECO:0000256" key="7">
    <source>
        <dbReference type="SAM" id="MobiDB-lite"/>
    </source>
</evidence>
<evidence type="ECO:0008006" key="12">
    <source>
        <dbReference type="Google" id="ProtNLM"/>
    </source>
</evidence>
<reference evidence="10 11" key="1">
    <citation type="submission" date="2023-05" db="EMBL/GenBank/DDBJ databases">
        <title>A 100% complete, gapless, phased diploid assembly of the Scenedesmus obliquus UTEX 3031 genome.</title>
        <authorList>
            <person name="Biondi T.C."/>
            <person name="Hanschen E.R."/>
            <person name="Kwon T."/>
            <person name="Eng W."/>
            <person name="Kruse C.P.S."/>
            <person name="Koehler S.I."/>
            <person name="Kunde Y."/>
            <person name="Gleasner C.D."/>
            <person name="You Mak K.T."/>
            <person name="Polle J."/>
            <person name="Hovde B.T."/>
            <person name="Starkenburg S.R."/>
        </authorList>
    </citation>
    <scope>NUCLEOTIDE SEQUENCE [LARGE SCALE GENOMIC DNA]</scope>
    <source>
        <strain evidence="10 11">DOE0152z</strain>
    </source>
</reference>
<keyword evidence="6 8" id="KW-0472">Membrane</keyword>
<keyword evidence="3 8" id="KW-0812">Transmembrane</keyword>
<evidence type="ECO:0000256" key="6">
    <source>
        <dbReference type="ARBA" id="ARBA00023136"/>
    </source>
</evidence>
<evidence type="ECO:0000313" key="10">
    <source>
        <dbReference type="EMBL" id="WIA15953.1"/>
    </source>
</evidence>
<feature type="transmembrane region" description="Helical" evidence="8">
    <location>
        <begin position="191"/>
        <end position="210"/>
    </location>
</feature>
<proteinExistence type="inferred from homology"/>
<keyword evidence="11" id="KW-1185">Reference proteome</keyword>
<feature type="transmembrane region" description="Helical" evidence="8">
    <location>
        <begin position="231"/>
        <end position="251"/>
    </location>
</feature>
<dbReference type="Pfam" id="PF04258">
    <property type="entry name" value="Peptidase_A22B"/>
    <property type="match status" value="1"/>
</dbReference>
<evidence type="ECO:0000256" key="1">
    <source>
        <dbReference type="ARBA" id="ARBA00004127"/>
    </source>
</evidence>
<dbReference type="EMBL" id="CP126214">
    <property type="protein sequence ID" value="WIA15953.1"/>
    <property type="molecule type" value="Genomic_DNA"/>
</dbReference>
<accession>A0ABY8U5P5</accession>
<evidence type="ECO:0000256" key="5">
    <source>
        <dbReference type="ARBA" id="ARBA00022989"/>
    </source>
</evidence>
<dbReference type="Gene3D" id="3.50.30.30">
    <property type="match status" value="1"/>
</dbReference>
<name>A0ABY8U5P5_TETOB</name>
<dbReference type="PANTHER" id="PTHR12174">
    <property type="entry name" value="SIGNAL PEPTIDE PEPTIDASE"/>
    <property type="match status" value="1"/>
</dbReference>
<dbReference type="InterPro" id="IPR006639">
    <property type="entry name" value="Preselin/SPP"/>
</dbReference>